<dbReference type="InterPro" id="IPR050792">
    <property type="entry name" value="ADP-ribosylglycohydrolase"/>
</dbReference>
<feature type="binding site" evidence="1">
    <location>
        <position position="60"/>
    </location>
    <ligand>
        <name>Mg(2+)</name>
        <dbReference type="ChEBI" id="CHEBI:18420"/>
        <label>1</label>
    </ligand>
</feature>
<proteinExistence type="predicted"/>
<feature type="binding site" evidence="1">
    <location>
        <position position="62"/>
    </location>
    <ligand>
        <name>Mg(2+)</name>
        <dbReference type="ChEBI" id="CHEBI:18420"/>
        <label>1</label>
    </ligand>
</feature>
<dbReference type="PANTHER" id="PTHR16222:SF12">
    <property type="entry name" value="ADP-RIBOSYLGLYCOHYDROLASE-RELATED"/>
    <property type="match status" value="1"/>
</dbReference>
<dbReference type="InterPro" id="IPR036705">
    <property type="entry name" value="Ribosyl_crysJ1_sf"/>
</dbReference>
<feature type="binding site" evidence="1">
    <location>
        <position position="61"/>
    </location>
    <ligand>
        <name>Mg(2+)</name>
        <dbReference type="ChEBI" id="CHEBI:18420"/>
        <label>1</label>
    </ligand>
</feature>
<evidence type="ECO:0000313" key="3">
    <source>
        <dbReference type="Proteomes" id="UP000463883"/>
    </source>
</evidence>
<dbReference type="KEGG" id="amic:Ami3637_01685"/>
<dbReference type="PANTHER" id="PTHR16222">
    <property type="entry name" value="ADP-RIBOSYLGLYCOHYDROLASE"/>
    <property type="match status" value="1"/>
</dbReference>
<keyword evidence="3" id="KW-1185">Reference proteome</keyword>
<accession>A0A6P1M9I6</accession>
<organism evidence="2 3">
    <name type="scientific">Aminipila terrae</name>
    <dbReference type="NCBI Taxonomy" id="2697030"/>
    <lineage>
        <taxon>Bacteria</taxon>
        <taxon>Bacillati</taxon>
        <taxon>Bacillota</taxon>
        <taxon>Clostridia</taxon>
        <taxon>Peptostreptococcales</taxon>
        <taxon>Anaerovoracaceae</taxon>
        <taxon>Aminipila</taxon>
    </lineage>
</organism>
<dbReference type="AlphaFoldDB" id="A0A6P1M9I6"/>
<reference evidence="2 3" key="1">
    <citation type="submission" date="2020-01" db="EMBL/GenBank/DDBJ databases">
        <title>Genomic analysis of Aminipila sp. CBA3637.</title>
        <authorList>
            <person name="Kim Y.B."/>
            <person name="Roh S.W."/>
        </authorList>
    </citation>
    <scope>NUCLEOTIDE SEQUENCE [LARGE SCALE GENOMIC DNA]</scope>
    <source>
        <strain evidence="2 3">CBA3637</strain>
    </source>
</reference>
<protein>
    <recommendedName>
        <fullName evidence="4">ADP-ribosylglycohydrolase</fullName>
    </recommendedName>
</protein>
<dbReference type="Pfam" id="PF03747">
    <property type="entry name" value="ADP_ribosyl_GH"/>
    <property type="match status" value="1"/>
</dbReference>
<feature type="binding site" evidence="1">
    <location>
        <position position="283"/>
    </location>
    <ligand>
        <name>Mg(2+)</name>
        <dbReference type="ChEBI" id="CHEBI:18420"/>
        <label>1</label>
    </ligand>
</feature>
<dbReference type="InterPro" id="IPR005502">
    <property type="entry name" value="Ribosyl_crysJ1"/>
</dbReference>
<feature type="binding site" evidence="1">
    <location>
        <position position="281"/>
    </location>
    <ligand>
        <name>Mg(2+)</name>
        <dbReference type="ChEBI" id="CHEBI:18420"/>
        <label>1</label>
    </ligand>
</feature>
<gene>
    <name evidence="2" type="ORF">Ami3637_01685</name>
</gene>
<dbReference type="Gene3D" id="1.10.4080.10">
    <property type="entry name" value="ADP-ribosylation/Crystallin J1"/>
    <property type="match status" value="1"/>
</dbReference>
<evidence type="ECO:0000256" key="1">
    <source>
        <dbReference type="PIRSR" id="PIRSR605502-1"/>
    </source>
</evidence>
<keyword evidence="1" id="KW-0460">Magnesium</keyword>
<sequence length="327" mass="35036">MLDRAYGALVGGAIGDAMGMPASFFTREKMKATYGYINDFVTPEADEQAYHGNLQAGEITDDTMESIIISNVLIKYGKFNKEAFNEDMKEWAIQQKMLESTVIGPSTRRYLTALIEGRNPEQTSGESTTNGSAMRVAPVGVKYWSDLTACVKAAAESSMPSHRSRPCVAGACAVAAAVAAGVHGGYTTEEIMNKAYEAAVYGEKIGKDITAPMVSKRILLAKRIVEEYKNKGMEAILDELVGNIGASMYVYESVPLALGIFYAVDGDAEKGIPAAINCGDDADTNGAICGNICGAFSGAKVLPENWKSRVQKVSSLDFLETAKNLIK</sequence>
<dbReference type="GO" id="GO:0046872">
    <property type="term" value="F:metal ion binding"/>
    <property type="evidence" value="ECO:0007669"/>
    <property type="project" value="UniProtKB-KW"/>
</dbReference>
<name>A0A6P1M9I6_9FIRM</name>
<evidence type="ECO:0008006" key="4">
    <source>
        <dbReference type="Google" id="ProtNLM"/>
    </source>
</evidence>
<evidence type="ECO:0000313" key="2">
    <source>
        <dbReference type="EMBL" id="QHI71280.1"/>
    </source>
</evidence>
<feature type="binding site" evidence="1">
    <location>
        <position position="284"/>
    </location>
    <ligand>
        <name>Mg(2+)</name>
        <dbReference type="ChEBI" id="CHEBI:18420"/>
        <label>1</label>
    </ligand>
</feature>
<dbReference type="EMBL" id="CP047591">
    <property type="protein sequence ID" value="QHI71280.1"/>
    <property type="molecule type" value="Genomic_DNA"/>
</dbReference>
<dbReference type="SUPFAM" id="SSF101478">
    <property type="entry name" value="ADP-ribosylglycohydrolase"/>
    <property type="match status" value="1"/>
</dbReference>
<dbReference type="RefSeq" id="WP_162361055.1">
    <property type="nucleotide sequence ID" value="NZ_CP047591.1"/>
</dbReference>
<keyword evidence="1" id="KW-0479">Metal-binding</keyword>
<dbReference type="Proteomes" id="UP000463883">
    <property type="component" value="Chromosome"/>
</dbReference>
<comment type="cofactor">
    <cofactor evidence="1">
        <name>Mg(2+)</name>
        <dbReference type="ChEBI" id="CHEBI:18420"/>
    </cofactor>
    <text evidence="1">Binds 2 magnesium ions per subunit.</text>
</comment>